<evidence type="ECO:0000256" key="1">
    <source>
        <dbReference type="SAM" id="Phobius"/>
    </source>
</evidence>
<gene>
    <name evidence="2" type="ORF">VSP0166_LOCUS3653</name>
</gene>
<sequence>MVLLSFGLPLVEWLTVSDRIRVGSSAIESVCFNDLEAPRHSSDCCFLICTVLLTLCTAGDIVSAFVFCCISMKNWFKFFAFCGERPSMRSSPNTSLNTKESTTCESVNRTVILLRP</sequence>
<dbReference type="EMBL" id="HBKP01005112">
    <property type="protein sequence ID" value="CAE2206889.1"/>
    <property type="molecule type" value="Transcribed_RNA"/>
</dbReference>
<accession>A0A7S4HR76</accession>
<keyword evidence="1" id="KW-0472">Membrane</keyword>
<name>A0A7S4HR76_9EUKA</name>
<evidence type="ECO:0000313" key="2">
    <source>
        <dbReference type="EMBL" id="CAE2206889.1"/>
    </source>
</evidence>
<keyword evidence="1" id="KW-0812">Transmembrane</keyword>
<feature type="transmembrane region" description="Helical" evidence="1">
    <location>
        <begin position="45"/>
        <end position="70"/>
    </location>
</feature>
<dbReference type="AlphaFoldDB" id="A0A7S4HR76"/>
<keyword evidence="1" id="KW-1133">Transmembrane helix</keyword>
<proteinExistence type="predicted"/>
<organism evidence="2">
    <name type="scientific">Vannella robusta</name>
    <dbReference type="NCBI Taxonomy" id="1487602"/>
    <lineage>
        <taxon>Eukaryota</taxon>
        <taxon>Amoebozoa</taxon>
        <taxon>Discosea</taxon>
        <taxon>Flabellinia</taxon>
        <taxon>Vannellidae</taxon>
        <taxon>Vannella</taxon>
    </lineage>
</organism>
<reference evidence="2" key="1">
    <citation type="submission" date="2021-01" db="EMBL/GenBank/DDBJ databases">
        <authorList>
            <person name="Corre E."/>
            <person name="Pelletier E."/>
            <person name="Niang G."/>
            <person name="Scheremetjew M."/>
            <person name="Finn R."/>
            <person name="Kale V."/>
            <person name="Holt S."/>
            <person name="Cochrane G."/>
            <person name="Meng A."/>
            <person name="Brown T."/>
            <person name="Cohen L."/>
        </authorList>
    </citation>
    <scope>NUCLEOTIDE SEQUENCE</scope>
    <source>
        <strain evidence="2">DIVA3 518/3/11/1/6</strain>
    </source>
</reference>
<protein>
    <submittedName>
        <fullName evidence="2">Uncharacterized protein</fullName>
    </submittedName>
</protein>